<dbReference type="GO" id="GO:0005634">
    <property type="term" value="C:nucleus"/>
    <property type="evidence" value="ECO:0007669"/>
    <property type="project" value="TreeGrafter"/>
</dbReference>
<protein>
    <recommendedName>
        <fullName evidence="6">JmjC domain-containing protein</fullName>
    </recommendedName>
</protein>
<dbReference type="GO" id="GO:0010468">
    <property type="term" value="P:regulation of gene expression"/>
    <property type="evidence" value="ECO:0007669"/>
    <property type="project" value="TreeGrafter"/>
</dbReference>
<dbReference type="GO" id="GO:0051864">
    <property type="term" value="F:histone H3K36 demethylase activity"/>
    <property type="evidence" value="ECO:0007669"/>
    <property type="project" value="TreeGrafter"/>
</dbReference>
<keyword evidence="1" id="KW-0863">Zinc-finger</keyword>
<dbReference type="OrthoDB" id="8951118at2759"/>
<comment type="caution">
    <text evidence="4">The sequence shown here is derived from an EMBL/GenBank/DDBJ whole genome shotgun (WGS) entry which is preliminary data.</text>
</comment>
<proteinExistence type="predicted"/>
<reference evidence="4 5" key="1">
    <citation type="journal article" date="2017" name="Curr. Biol.">
        <title>The Evolution of Venom by Co-option of Single-Copy Genes.</title>
        <authorList>
            <person name="Martinson E.O."/>
            <person name="Mrinalini"/>
            <person name="Kelkar Y.D."/>
            <person name="Chang C.H."/>
            <person name="Werren J.H."/>
        </authorList>
    </citation>
    <scope>NUCLEOTIDE SEQUENCE [LARGE SCALE GENOMIC DNA]</scope>
    <source>
        <strain evidence="4 5">Alberta</strain>
        <tissue evidence="4">Whole body</tissue>
    </source>
</reference>
<feature type="domain" description="JmjC" evidence="3">
    <location>
        <begin position="130"/>
        <end position="322"/>
    </location>
</feature>
<gene>
    <name evidence="4" type="ORF">TSAR_000036</name>
</gene>
<dbReference type="Proteomes" id="UP000215335">
    <property type="component" value="Unassembled WGS sequence"/>
</dbReference>
<dbReference type="Gene3D" id="2.60.120.650">
    <property type="entry name" value="Cupin"/>
    <property type="match status" value="1"/>
</dbReference>
<name>A0A232F8L7_9HYME</name>
<dbReference type="GO" id="GO:0032454">
    <property type="term" value="F:histone H3K9 demethylase activity"/>
    <property type="evidence" value="ECO:0007669"/>
    <property type="project" value="TreeGrafter"/>
</dbReference>
<dbReference type="STRING" id="543379.A0A232F8L7"/>
<dbReference type="PANTHER" id="PTHR10694:SF129">
    <property type="entry name" value="LYSINE-SPECIFIC DEMETHYLASE 4B-RELATED"/>
    <property type="match status" value="1"/>
</dbReference>
<dbReference type="PANTHER" id="PTHR10694">
    <property type="entry name" value="LYSINE-SPECIFIC DEMETHYLASE"/>
    <property type="match status" value="1"/>
</dbReference>
<keyword evidence="1" id="KW-0479">Metal-binding</keyword>
<dbReference type="PROSITE" id="PS00028">
    <property type="entry name" value="ZINC_FINGER_C2H2_1"/>
    <property type="match status" value="1"/>
</dbReference>
<accession>A0A232F8L7</accession>
<dbReference type="PROSITE" id="PS51184">
    <property type="entry name" value="JMJC"/>
    <property type="match status" value="1"/>
</dbReference>
<keyword evidence="5" id="KW-1185">Reference proteome</keyword>
<dbReference type="AlphaFoldDB" id="A0A232F8L7"/>
<dbReference type="Pfam" id="PF02373">
    <property type="entry name" value="JmjC"/>
    <property type="match status" value="1"/>
</dbReference>
<dbReference type="GO" id="GO:0000785">
    <property type="term" value="C:chromatin"/>
    <property type="evidence" value="ECO:0007669"/>
    <property type="project" value="TreeGrafter"/>
</dbReference>
<dbReference type="InterPro" id="IPR013087">
    <property type="entry name" value="Znf_C2H2_type"/>
</dbReference>
<evidence type="ECO:0000259" key="3">
    <source>
        <dbReference type="PROSITE" id="PS51184"/>
    </source>
</evidence>
<dbReference type="SMART" id="SM00558">
    <property type="entry name" value="JmjC"/>
    <property type="match status" value="1"/>
</dbReference>
<evidence type="ECO:0000256" key="1">
    <source>
        <dbReference type="PROSITE-ProRule" id="PRU00042"/>
    </source>
</evidence>
<dbReference type="InterPro" id="IPR003347">
    <property type="entry name" value="JmjC_dom"/>
</dbReference>
<dbReference type="GO" id="GO:0008270">
    <property type="term" value="F:zinc ion binding"/>
    <property type="evidence" value="ECO:0007669"/>
    <property type="project" value="UniProtKB-KW"/>
</dbReference>
<sequence length="408" mass="45443">MASLDDAVRLMQAPKAVENDPCVYVFCDVRRKNCYRNMCAEFAKICLTGQPAFSKQRSMFTQEPHFFLNPKMRDEAALVGSPEDLFKRMGVRFLLFLSLVPFRVGAPDLCSLADKGAFFDQCVRDVASGRLAPVYWQNTTPASVGITSRFYELSWHHHPARNPDALTAFGVNEPSVYVSGRYALTDLYVEDNYLDSANVIRFGEVGSGKVWLLVHPRSFYDLTVALGDTIGRLRVLGRDDVFDYLEGCPTPANHKNISITSEYLQAREVPHQFITQLPGDLVYVGEGIYHQVINLGISVAEAVNVGSPRWNTGADRFVICCCPSNAVGYVPSNLTVTAVVRDRSFRRHVCPTDGCPFTTALLPHMRAHAQVEDDPNGSSKHHACSLCPKLYKQKCHLTRHDQIAHAPG</sequence>
<feature type="non-terminal residue" evidence="4">
    <location>
        <position position="408"/>
    </location>
</feature>
<dbReference type="SUPFAM" id="SSF51197">
    <property type="entry name" value="Clavaminate synthase-like"/>
    <property type="match status" value="1"/>
</dbReference>
<dbReference type="EMBL" id="NNAY01000692">
    <property type="protein sequence ID" value="OXU26952.1"/>
    <property type="molecule type" value="Genomic_DNA"/>
</dbReference>
<evidence type="ECO:0000313" key="4">
    <source>
        <dbReference type="EMBL" id="OXU26952.1"/>
    </source>
</evidence>
<evidence type="ECO:0008006" key="6">
    <source>
        <dbReference type="Google" id="ProtNLM"/>
    </source>
</evidence>
<organism evidence="4 5">
    <name type="scientific">Trichomalopsis sarcophagae</name>
    <dbReference type="NCBI Taxonomy" id="543379"/>
    <lineage>
        <taxon>Eukaryota</taxon>
        <taxon>Metazoa</taxon>
        <taxon>Ecdysozoa</taxon>
        <taxon>Arthropoda</taxon>
        <taxon>Hexapoda</taxon>
        <taxon>Insecta</taxon>
        <taxon>Pterygota</taxon>
        <taxon>Neoptera</taxon>
        <taxon>Endopterygota</taxon>
        <taxon>Hymenoptera</taxon>
        <taxon>Apocrita</taxon>
        <taxon>Proctotrupomorpha</taxon>
        <taxon>Chalcidoidea</taxon>
        <taxon>Pteromalidae</taxon>
        <taxon>Pteromalinae</taxon>
        <taxon>Trichomalopsis</taxon>
    </lineage>
</organism>
<dbReference type="PROSITE" id="PS50157">
    <property type="entry name" value="ZINC_FINGER_C2H2_2"/>
    <property type="match status" value="1"/>
</dbReference>
<evidence type="ECO:0000313" key="5">
    <source>
        <dbReference type="Proteomes" id="UP000215335"/>
    </source>
</evidence>
<feature type="domain" description="C2H2-type" evidence="2">
    <location>
        <begin position="382"/>
        <end position="408"/>
    </location>
</feature>
<keyword evidence="1" id="KW-0862">Zinc</keyword>
<evidence type="ECO:0000259" key="2">
    <source>
        <dbReference type="PROSITE" id="PS50157"/>
    </source>
</evidence>